<dbReference type="InterPro" id="IPR040911">
    <property type="entry name" value="Exostosin_GT47"/>
</dbReference>
<dbReference type="GO" id="GO:0016757">
    <property type="term" value="F:glycosyltransferase activity"/>
    <property type="evidence" value="ECO:0007669"/>
    <property type="project" value="InterPro"/>
</dbReference>
<protein>
    <submittedName>
        <fullName evidence="6">Family gt47</fullName>
    </submittedName>
</protein>
<keyword evidence="3" id="KW-0333">Golgi apparatus</keyword>
<dbReference type="EMBL" id="GBEZ01014657">
    <property type="protein sequence ID" value="JAC71432.1"/>
    <property type="molecule type" value="Transcribed_RNA"/>
</dbReference>
<sequence>NGYSATEVLVPELIATTTVFTLHGELADVPIASECFVTSEIKRGIDHSKAHKSLNAHFARTMDAVQANYPYWAASEGRDHLFIFPSERGAMVLDDDNLNRIKKSIFLTGLQQRDEEWRYFNRWKDIVLPPAMSLHYGNATLPAPTDVDHPRSTFLYFRGIIPGIEDRRRLGAEGGPRPAPQEGARRPLQGA</sequence>
<evidence type="ECO:0000256" key="3">
    <source>
        <dbReference type="ARBA" id="ARBA00023034"/>
    </source>
</evidence>
<organism evidence="6">
    <name type="scientific">Tetraselmis sp. GSL018</name>
    <dbReference type="NCBI Taxonomy" id="582737"/>
    <lineage>
        <taxon>Eukaryota</taxon>
        <taxon>Viridiplantae</taxon>
        <taxon>Chlorophyta</taxon>
        <taxon>core chlorophytes</taxon>
        <taxon>Chlorodendrophyceae</taxon>
        <taxon>Chlorodendrales</taxon>
        <taxon>Chlorodendraceae</taxon>
        <taxon>Tetraselmis</taxon>
    </lineage>
</organism>
<evidence type="ECO:0000259" key="5">
    <source>
        <dbReference type="Pfam" id="PF03016"/>
    </source>
</evidence>
<gene>
    <name evidence="6" type="ORF">TSPGSL018_1923</name>
</gene>
<dbReference type="Pfam" id="PF03016">
    <property type="entry name" value="Exostosin_GT47"/>
    <property type="match status" value="1"/>
</dbReference>
<evidence type="ECO:0000256" key="2">
    <source>
        <dbReference type="ARBA" id="ARBA00010271"/>
    </source>
</evidence>
<evidence type="ECO:0000256" key="1">
    <source>
        <dbReference type="ARBA" id="ARBA00004323"/>
    </source>
</evidence>
<feature type="region of interest" description="Disordered" evidence="4">
    <location>
        <begin position="168"/>
        <end position="191"/>
    </location>
</feature>
<accession>A0A061RER7</accession>
<dbReference type="GO" id="GO:0000139">
    <property type="term" value="C:Golgi membrane"/>
    <property type="evidence" value="ECO:0007669"/>
    <property type="project" value="UniProtKB-SubCell"/>
</dbReference>
<feature type="domain" description="Exostosin GT47" evidence="5">
    <location>
        <begin position="29"/>
        <end position="161"/>
    </location>
</feature>
<comment type="similarity">
    <text evidence="2">Belongs to the glycosyltransferase 47 family.</text>
</comment>
<dbReference type="InterPro" id="IPR004263">
    <property type="entry name" value="Exostosin"/>
</dbReference>
<dbReference type="PANTHER" id="PTHR11062">
    <property type="entry name" value="EXOSTOSIN HEPARAN SULFATE GLYCOSYLTRANSFERASE -RELATED"/>
    <property type="match status" value="1"/>
</dbReference>
<evidence type="ECO:0000256" key="4">
    <source>
        <dbReference type="SAM" id="MobiDB-lite"/>
    </source>
</evidence>
<dbReference type="AlphaFoldDB" id="A0A061RER7"/>
<feature type="non-terminal residue" evidence="6">
    <location>
        <position position="1"/>
    </location>
</feature>
<name>A0A061RER7_9CHLO</name>
<reference evidence="6" key="1">
    <citation type="submission" date="2014-05" db="EMBL/GenBank/DDBJ databases">
        <title>The transcriptome of the halophilic microalga Tetraselmis sp. GSL018 isolated from the Great Salt Lake, Utah.</title>
        <authorList>
            <person name="Jinkerson R.E."/>
            <person name="D'Adamo S."/>
            <person name="Posewitz M.C."/>
        </authorList>
    </citation>
    <scope>NUCLEOTIDE SEQUENCE</scope>
    <source>
        <strain evidence="6">GSL018</strain>
    </source>
</reference>
<evidence type="ECO:0000313" key="6">
    <source>
        <dbReference type="EMBL" id="JAC71432.1"/>
    </source>
</evidence>
<comment type="subcellular location">
    <subcellularLocation>
        <location evidence="1">Golgi apparatus membrane</location>
        <topology evidence="1">Single-pass type II membrane protein</topology>
    </subcellularLocation>
</comment>
<proteinExistence type="inferred from homology"/>
<dbReference type="PANTHER" id="PTHR11062:SF281">
    <property type="entry name" value="EXOSTOSIN-LIKE 2"/>
    <property type="match status" value="1"/>
</dbReference>